<dbReference type="PANTHER" id="PTHR30483:SF6">
    <property type="entry name" value="PERIPLASMIC BINDING PROTEIN OF ABC TRANSPORTER FOR NATURAL AMINO ACIDS"/>
    <property type="match status" value="1"/>
</dbReference>
<evidence type="ECO:0000313" key="6">
    <source>
        <dbReference type="Proteomes" id="UP001257739"/>
    </source>
</evidence>
<sequence length="408" mass="41109">MNITTRRGRIAALTIGVSLALTLTGCAGSSDSDGNETANVDLGAVNKATGSPVKVGFIGDAEAGSGALGNGIGAAQASADYANEYLGGLGGNKIELVTCSTEATPATATACAVKLAKEGVVAVTTGVTGQDHAIFEALEGTGVPFIVSLTADEAIMSSKTGFVFQNPLAIASASAALIKKAGAKTGGFIVVDAPAATGPVEALTKPLFAAQGIGFEMVPLSLQVADPTSAIQQSINNGSDAFTILGDNAFVTRAIKSLNQLGFDGPMITNISAFQQDQIDSMPNGLKGVTTMSSITRIPEREGLSEFGTIMDKFGDDIDTGADSGQVAYQTFLGFVESVNLTPGAGTSAKDVVAALKHMPKAVPLRLAPGLTLNCDGKAVAVLQGVCNSKTIAATLNAKGFATTEALL</sequence>
<dbReference type="PROSITE" id="PS51257">
    <property type="entry name" value="PROKAR_LIPOPROTEIN"/>
    <property type="match status" value="1"/>
</dbReference>
<organism evidence="5 6">
    <name type="scientific">Aeromicrobium panaciterrae</name>
    <dbReference type="NCBI Taxonomy" id="363861"/>
    <lineage>
        <taxon>Bacteria</taxon>
        <taxon>Bacillati</taxon>
        <taxon>Actinomycetota</taxon>
        <taxon>Actinomycetes</taxon>
        <taxon>Propionibacteriales</taxon>
        <taxon>Nocardioidaceae</taxon>
        <taxon>Aeromicrobium</taxon>
    </lineage>
</organism>
<feature type="chain" id="PRO_5046510592" evidence="3">
    <location>
        <begin position="28"/>
        <end position="408"/>
    </location>
</feature>
<comment type="caution">
    <text evidence="5">The sequence shown here is derived from an EMBL/GenBank/DDBJ whole genome shotgun (WGS) entry which is preliminary data.</text>
</comment>
<dbReference type="RefSeq" id="WP_309967923.1">
    <property type="nucleotide sequence ID" value="NZ_JAVDWH010000001.1"/>
</dbReference>
<name>A0ABU1UMB8_9ACTN</name>
<feature type="domain" description="Leucine-binding protein" evidence="4">
    <location>
        <begin position="52"/>
        <end position="378"/>
    </location>
</feature>
<keyword evidence="2 3" id="KW-0732">Signal</keyword>
<dbReference type="EMBL" id="JAVDWH010000001">
    <property type="protein sequence ID" value="MDR7086321.1"/>
    <property type="molecule type" value="Genomic_DNA"/>
</dbReference>
<dbReference type="InterPro" id="IPR028081">
    <property type="entry name" value="Leu-bd"/>
</dbReference>
<dbReference type="Pfam" id="PF13458">
    <property type="entry name" value="Peripla_BP_6"/>
    <property type="match status" value="1"/>
</dbReference>
<keyword evidence="6" id="KW-1185">Reference proteome</keyword>
<dbReference type="InterPro" id="IPR051010">
    <property type="entry name" value="BCAA_transport"/>
</dbReference>
<evidence type="ECO:0000256" key="2">
    <source>
        <dbReference type="ARBA" id="ARBA00022729"/>
    </source>
</evidence>
<proteinExistence type="inferred from homology"/>
<accession>A0ABU1UMB8</accession>
<protein>
    <submittedName>
        <fullName evidence="5">ABC-type branched-subunit amino acid transport system substrate-binding protein</fullName>
    </submittedName>
</protein>
<evidence type="ECO:0000256" key="3">
    <source>
        <dbReference type="SAM" id="SignalP"/>
    </source>
</evidence>
<evidence type="ECO:0000259" key="4">
    <source>
        <dbReference type="Pfam" id="PF13458"/>
    </source>
</evidence>
<feature type="signal peptide" evidence="3">
    <location>
        <begin position="1"/>
        <end position="27"/>
    </location>
</feature>
<comment type="similarity">
    <text evidence="1">Belongs to the leucine-binding protein family.</text>
</comment>
<evidence type="ECO:0000256" key="1">
    <source>
        <dbReference type="ARBA" id="ARBA00010062"/>
    </source>
</evidence>
<reference evidence="5 6" key="1">
    <citation type="submission" date="2023-07" db="EMBL/GenBank/DDBJ databases">
        <title>Sorghum-associated microbial communities from plants grown in Nebraska, USA.</title>
        <authorList>
            <person name="Schachtman D."/>
        </authorList>
    </citation>
    <scope>NUCLEOTIDE SEQUENCE [LARGE SCALE GENOMIC DNA]</scope>
    <source>
        <strain evidence="5 6">BE248</strain>
    </source>
</reference>
<dbReference type="SUPFAM" id="SSF53822">
    <property type="entry name" value="Periplasmic binding protein-like I"/>
    <property type="match status" value="1"/>
</dbReference>
<evidence type="ECO:0000313" key="5">
    <source>
        <dbReference type="EMBL" id="MDR7086321.1"/>
    </source>
</evidence>
<dbReference type="Proteomes" id="UP001257739">
    <property type="component" value="Unassembled WGS sequence"/>
</dbReference>
<dbReference type="Gene3D" id="3.40.50.2300">
    <property type="match status" value="2"/>
</dbReference>
<gene>
    <name evidence="5" type="ORF">J2X11_001160</name>
</gene>
<dbReference type="InterPro" id="IPR028082">
    <property type="entry name" value="Peripla_BP_I"/>
</dbReference>
<dbReference type="PANTHER" id="PTHR30483">
    <property type="entry name" value="LEUCINE-SPECIFIC-BINDING PROTEIN"/>
    <property type="match status" value="1"/>
</dbReference>